<feature type="transmembrane region" description="Helical" evidence="7">
    <location>
        <begin position="6"/>
        <end position="31"/>
    </location>
</feature>
<evidence type="ECO:0000256" key="2">
    <source>
        <dbReference type="ARBA" id="ARBA00006679"/>
    </source>
</evidence>
<dbReference type="EMBL" id="JBEUKS010000005">
    <property type="protein sequence ID" value="MFC1439797.1"/>
    <property type="molecule type" value="Genomic_DNA"/>
</dbReference>
<evidence type="ECO:0000256" key="4">
    <source>
        <dbReference type="ARBA" id="ARBA00022692"/>
    </source>
</evidence>
<evidence type="ECO:0000256" key="1">
    <source>
        <dbReference type="ARBA" id="ARBA00004651"/>
    </source>
</evidence>
<dbReference type="RefSeq" id="WP_380565409.1">
    <property type="nucleotide sequence ID" value="NZ_JBEUKS010000005.1"/>
</dbReference>
<feature type="transmembrane region" description="Helical" evidence="7">
    <location>
        <begin position="138"/>
        <end position="157"/>
    </location>
</feature>
<feature type="transmembrane region" description="Helical" evidence="7">
    <location>
        <begin position="107"/>
        <end position="126"/>
    </location>
</feature>
<evidence type="ECO:0000256" key="3">
    <source>
        <dbReference type="ARBA" id="ARBA00022475"/>
    </source>
</evidence>
<keyword evidence="6 7" id="KW-0472">Membrane</keyword>
<evidence type="ECO:0000256" key="7">
    <source>
        <dbReference type="SAM" id="Phobius"/>
    </source>
</evidence>
<evidence type="ECO:0000313" key="8">
    <source>
        <dbReference type="EMBL" id="MFC1439797.1"/>
    </source>
</evidence>
<evidence type="ECO:0000256" key="5">
    <source>
        <dbReference type="ARBA" id="ARBA00022989"/>
    </source>
</evidence>
<keyword evidence="9" id="KW-1185">Reference proteome</keyword>
<protein>
    <submittedName>
        <fullName evidence="8">DoxX family protein</fullName>
    </submittedName>
</protein>
<organism evidence="8 9">
    <name type="scientific">Streptacidiphilus jeojiensis</name>
    <dbReference type="NCBI Taxonomy" id="3229225"/>
    <lineage>
        <taxon>Bacteria</taxon>
        <taxon>Bacillati</taxon>
        <taxon>Actinomycetota</taxon>
        <taxon>Actinomycetes</taxon>
        <taxon>Kitasatosporales</taxon>
        <taxon>Streptomycetaceae</taxon>
        <taxon>Streptacidiphilus</taxon>
    </lineage>
</organism>
<dbReference type="PANTHER" id="PTHR33452:SF1">
    <property type="entry name" value="INNER MEMBRANE PROTEIN YPHA-RELATED"/>
    <property type="match status" value="1"/>
</dbReference>
<name>A0ABV6XNE7_9ACTN</name>
<comment type="subcellular location">
    <subcellularLocation>
        <location evidence="1">Cell membrane</location>
        <topology evidence="1">Multi-pass membrane protein</topology>
    </subcellularLocation>
</comment>
<reference evidence="8 9" key="1">
    <citation type="submission" date="2024-06" db="EMBL/GenBank/DDBJ databases">
        <authorList>
            <person name="Lee S.D."/>
        </authorList>
    </citation>
    <scope>NUCLEOTIDE SEQUENCE [LARGE SCALE GENOMIC DNA]</scope>
    <source>
        <strain evidence="8 9">N1-10</strain>
    </source>
</reference>
<dbReference type="InterPro" id="IPR051907">
    <property type="entry name" value="DoxX-like_oxidoreductase"/>
</dbReference>
<proteinExistence type="inferred from homology"/>
<evidence type="ECO:0000256" key="6">
    <source>
        <dbReference type="ARBA" id="ARBA00023136"/>
    </source>
</evidence>
<keyword evidence="4 7" id="KW-0812">Transmembrane</keyword>
<accession>A0ABV6XNE7</accession>
<comment type="similarity">
    <text evidence="2">Belongs to the DoxX family.</text>
</comment>
<feature type="transmembrane region" description="Helical" evidence="7">
    <location>
        <begin position="76"/>
        <end position="95"/>
    </location>
</feature>
<sequence length="178" mass="18131">MASADYGLLILRITLFAVMGFHGTQKLFGWWDGGGLDRAERFFSSQGFRPPRLMALIAGATETTGALLVGAGAGSVLAVAMLTGVLANVAAIHLRNGLDSRKHGFELELALLAAVAAIGFCGPGALSLDHLLALPHGAPWGPLAVAAGVLAGLVVVATRTPAGERPAAAPAKVPSHRP</sequence>
<gene>
    <name evidence="8" type="ORF">ABUW04_16185</name>
</gene>
<dbReference type="Proteomes" id="UP001592581">
    <property type="component" value="Unassembled WGS sequence"/>
</dbReference>
<dbReference type="PANTHER" id="PTHR33452">
    <property type="entry name" value="OXIDOREDUCTASE CATD-RELATED"/>
    <property type="match status" value="1"/>
</dbReference>
<keyword evidence="3" id="KW-1003">Cell membrane</keyword>
<dbReference type="InterPro" id="IPR032808">
    <property type="entry name" value="DoxX"/>
</dbReference>
<keyword evidence="5 7" id="KW-1133">Transmembrane helix</keyword>
<dbReference type="Pfam" id="PF07681">
    <property type="entry name" value="DoxX"/>
    <property type="match status" value="1"/>
</dbReference>
<evidence type="ECO:0000313" key="9">
    <source>
        <dbReference type="Proteomes" id="UP001592581"/>
    </source>
</evidence>
<comment type="caution">
    <text evidence="8">The sequence shown here is derived from an EMBL/GenBank/DDBJ whole genome shotgun (WGS) entry which is preliminary data.</text>
</comment>